<proteinExistence type="predicted"/>
<accession>A0A2S2Q5E2</accession>
<evidence type="ECO:0000256" key="1">
    <source>
        <dbReference type="SAM" id="MobiDB-lite"/>
    </source>
</evidence>
<organism evidence="2">
    <name type="scientific">Sipha flava</name>
    <name type="common">yellow sugarcane aphid</name>
    <dbReference type="NCBI Taxonomy" id="143950"/>
    <lineage>
        <taxon>Eukaryota</taxon>
        <taxon>Metazoa</taxon>
        <taxon>Ecdysozoa</taxon>
        <taxon>Arthropoda</taxon>
        <taxon>Hexapoda</taxon>
        <taxon>Insecta</taxon>
        <taxon>Pterygota</taxon>
        <taxon>Neoptera</taxon>
        <taxon>Paraneoptera</taxon>
        <taxon>Hemiptera</taxon>
        <taxon>Sternorrhyncha</taxon>
        <taxon>Aphidomorpha</taxon>
        <taxon>Aphidoidea</taxon>
        <taxon>Aphididae</taxon>
        <taxon>Sipha</taxon>
    </lineage>
</organism>
<dbReference type="EMBL" id="GGMS01003608">
    <property type="protein sequence ID" value="MBY72811.1"/>
    <property type="molecule type" value="Transcribed_RNA"/>
</dbReference>
<evidence type="ECO:0000313" key="3">
    <source>
        <dbReference type="Proteomes" id="UP000694846"/>
    </source>
</evidence>
<feature type="compositionally biased region" description="Polar residues" evidence="1">
    <location>
        <begin position="201"/>
        <end position="213"/>
    </location>
</feature>
<reference evidence="2" key="1">
    <citation type="submission" date="2018-04" db="EMBL/GenBank/DDBJ databases">
        <title>Transcriptome assembly of Sipha flava.</title>
        <authorList>
            <person name="Scully E.D."/>
            <person name="Geib S.M."/>
            <person name="Palmer N.A."/>
            <person name="Koch K."/>
            <person name="Bradshaw J."/>
            <person name="Heng-Moss T."/>
            <person name="Sarath G."/>
        </authorList>
    </citation>
    <scope>NUCLEOTIDE SEQUENCE</scope>
</reference>
<dbReference type="RefSeq" id="XP_025409544.1">
    <property type="nucleotide sequence ID" value="XM_025553759.1"/>
</dbReference>
<dbReference type="OrthoDB" id="7676303at2759"/>
<evidence type="ECO:0000313" key="4">
    <source>
        <dbReference type="RefSeq" id="XP_025409544.1"/>
    </source>
</evidence>
<dbReference type="Proteomes" id="UP000694846">
    <property type="component" value="Unplaced"/>
</dbReference>
<gene>
    <name evidence="4" type="primary">LOC112682964</name>
    <name evidence="2" type="ORF">g.106664</name>
</gene>
<name>A0A2S2Q5E2_9HEMI</name>
<feature type="region of interest" description="Disordered" evidence="1">
    <location>
        <begin position="193"/>
        <end position="213"/>
    </location>
</feature>
<protein>
    <submittedName>
        <fullName evidence="4">Uncharacterized protein LOC112682964</fullName>
    </submittedName>
</protein>
<reference evidence="4" key="2">
    <citation type="submission" date="2025-04" db="UniProtKB">
        <authorList>
            <consortium name="RefSeq"/>
        </authorList>
    </citation>
    <scope>IDENTIFICATION</scope>
    <source>
        <tissue evidence="4">Whole body</tissue>
    </source>
</reference>
<dbReference type="AlphaFoldDB" id="A0A2S2Q5E2"/>
<dbReference type="GeneID" id="112682964"/>
<sequence>MDEKIKKDNNSNLIHDWSIHAHLKLTQQPNNFQPITEQPCYGFQKGNIIFTAQPPQRPDSGLGTSSHGSACDYTFNVTPQCEVCCGMRSPMSARKANSFTAHFCTNVPPKKHLETVDVSSQTSPSTSIVFTKENKKVLLKNQQYELDKNKKRHARTVHIDVYCTESSDSEDTLTSKSTDTLLNLSDVKINSKKKSKKSYAARNQSKMSNQSMLQRSPCLSAISSTNTISNSSFFESSSCGLSSFMDSTTLDNSSITSSETESIQQKSKLKYYDNTTSSSDDECSETAWSFNSISYQRNQILARRPWSEVKNTRDDLGSFSDCSQSPIHRQPSNSNCLTTQVAKMASKFGTMRLTVKQDHHVGPSKNPDCSCFNCRRYFNTRHRSNSIGSEAH</sequence>
<keyword evidence="3" id="KW-1185">Reference proteome</keyword>
<evidence type="ECO:0000313" key="2">
    <source>
        <dbReference type="EMBL" id="MBY72811.1"/>
    </source>
</evidence>